<reference evidence="12 13" key="1">
    <citation type="submission" date="2015-01" db="EMBL/GenBank/DDBJ databases">
        <title>Genome sequence of bacillus megaterium Q3.</title>
        <authorList>
            <person name="Wang Y."/>
            <person name="Luo K."/>
            <person name="Bai L."/>
            <person name="Luo F."/>
        </authorList>
    </citation>
    <scope>NUCLEOTIDE SEQUENCE [LARGE SCALE GENOMIC DNA]</scope>
    <source>
        <strain evidence="12 13">Q3</strain>
    </source>
</reference>
<dbReference type="GO" id="GO:0032049">
    <property type="term" value="P:cardiolipin biosynthetic process"/>
    <property type="evidence" value="ECO:0007669"/>
    <property type="project" value="UniProtKB-ARBA"/>
</dbReference>
<dbReference type="PROSITE" id="PS50035">
    <property type="entry name" value="PLD"/>
    <property type="match status" value="2"/>
</dbReference>
<evidence type="ECO:0000313" key="12">
    <source>
        <dbReference type="EMBL" id="AKP77416.1"/>
    </source>
</evidence>
<evidence type="ECO:0000313" key="13">
    <source>
        <dbReference type="Proteomes" id="UP000036410"/>
    </source>
</evidence>
<organism evidence="12 13">
    <name type="scientific">Priestia megaterium Q3</name>
    <dbReference type="NCBI Taxonomy" id="1452722"/>
    <lineage>
        <taxon>Bacteria</taxon>
        <taxon>Bacillati</taxon>
        <taxon>Bacillota</taxon>
        <taxon>Bacilli</taxon>
        <taxon>Bacillales</taxon>
        <taxon>Bacillaceae</taxon>
        <taxon>Priestia</taxon>
    </lineage>
</organism>
<evidence type="ECO:0000256" key="9">
    <source>
        <dbReference type="ARBA" id="ARBA00023209"/>
    </source>
</evidence>
<keyword evidence="2" id="KW-0444">Lipid biosynthesis</keyword>
<evidence type="ECO:0000256" key="3">
    <source>
        <dbReference type="ARBA" id="ARBA00022679"/>
    </source>
</evidence>
<keyword evidence="10" id="KW-1208">Phospholipid metabolism</keyword>
<evidence type="ECO:0000256" key="10">
    <source>
        <dbReference type="ARBA" id="ARBA00023264"/>
    </source>
</evidence>
<protein>
    <submittedName>
        <fullName evidence="12">Minor cardiolipin synthase ClsB</fullName>
    </submittedName>
</protein>
<dbReference type="InterPro" id="IPR025202">
    <property type="entry name" value="PLD-like_dom"/>
</dbReference>
<dbReference type="RefSeq" id="WP_033579027.1">
    <property type="nucleotide sequence ID" value="NZ_CP010586.1"/>
</dbReference>
<evidence type="ECO:0000256" key="8">
    <source>
        <dbReference type="ARBA" id="ARBA00023136"/>
    </source>
</evidence>
<evidence type="ECO:0000256" key="4">
    <source>
        <dbReference type="ARBA" id="ARBA00022692"/>
    </source>
</evidence>
<dbReference type="GO" id="GO:0030572">
    <property type="term" value="F:phosphatidyltransferase activity"/>
    <property type="evidence" value="ECO:0007669"/>
    <property type="project" value="UniProtKB-ARBA"/>
</dbReference>
<dbReference type="PANTHER" id="PTHR21248:SF7">
    <property type="entry name" value="MINOR CARDIOLIPIN SYNTHASE CLSB"/>
    <property type="match status" value="1"/>
</dbReference>
<keyword evidence="5" id="KW-0677">Repeat</keyword>
<evidence type="ECO:0000256" key="7">
    <source>
        <dbReference type="ARBA" id="ARBA00023098"/>
    </source>
</evidence>
<evidence type="ECO:0000256" key="2">
    <source>
        <dbReference type="ARBA" id="ARBA00022516"/>
    </source>
</evidence>
<feature type="domain" description="PLD phosphodiesterase" evidence="11">
    <location>
        <begin position="142"/>
        <end position="169"/>
    </location>
</feature>
<keyword evidence="8" id="KW-0472">Membrane</keyword>
<evidence type="ECO:0000256" key="1">
    <source>
        <dbReference type="ARBA" id="ARBA00022475"/>
    </source>
</evidence>
<keyword evidence="3" id="KW-0808">Transferase</keyword>
<keyword evidence="6" id="KW-1133">Transmembrane helix</keyword>
<feature type="domain" description="PLD phosphodiesterase" evidence="11">
    <location>
        <begin position="312"/>
        <end position="339"/>
    </location>
</feature>
<dbReference type="CDD" id="cd09110">
    <property type="entry name" value="PLDc_CLS_1"/>
    <property type="match status" value="1"/>
</dbReference>
<keyword evidence="7" id="KW-0443">Lipid metabolism</keyword>
<dbReference type="SUPFAM" id="SSF56024">
    <property type="entry name" value="Phospholipase D/nuclease"/>
    <property type="match status" value="2"/>
</dbReference>
<accession>A0A806TZQ5</accession>
<dbReference type="FunFam" id="3.30.870.10:FF:000014">
    <property type="entry name" value="Cardiolipin synthase"/>
    <property type="match status" value="1"/>
</dbReference>
<dbReference type="Gene3D" id="3.30.870.10">
    <property type="entry name" value="Endonuclease Chain A"/>
    <property type="match status" value="2"/>
</dbReference>
<keyword evidence="4" id="KW-0812">Transmembrane</keyword>
<dbReference type="EMBL" id="CP010586">
    <property type="protein sequence ID" value="AKP77416.1"/>
    <property type="molecule type" value="Genomic_DNA"/>
</dbReference>
<dbReference type="AlphaFoldDB" id="A0A806TZQ5"/>
<evidence type="ECO:0000256" key="6">
    <source>
        <dbReference type="ARBA" id="ARBA00022989"/>
    </source>
</evidence>
<keyword evidence="9" id="KW-0594">Phospholipid biosynthesis</keyword>
<dbReference type="PIRSF" id="PIRSF000850">
    <property type="entry name" value="Phospholipase_D_PSS"/>
    <property type="match status" value="1"/>
</dbReference>
<dbReference type="PANTHER" id="PTHR21248">
    <property type="entry name" value="CARDIOLIPIN SYNTHASE"/>
    <property type="match status" value="1"/>
</dbReference>
<dbReference type="Pfam" id="PF13091">
    <property type="entry name" value="PLDc_2"/>
    <property type="match status" value="2"/>
</dbReference>
<evidence type="ECO:0000256" key="5">
    <source>
        <dbReference type="ARBA" id="ARBA00022737"/>
    </source>
</evidence>
<sequence>MVKKMLFILVCGLCLCLFFQWDVKKGYNAYVRVHPLIETPVYQGKIALYTQGSNLYPTLFEDIKKAKKYVYIQFFIIRADNISMKLFELLKEKAAEGVKVKLSVDRFGGNDLSRTLIDDLKKNGVEFTFSRKASRQHFFYSINHRNHRKFVVVDGQEAYLGGFNIGEEYLGKHKKLGYWRDYHLRIKGEGIFEIEKQFLKDWEEDTGQHISAQRVPIARSHGANYQLLFSTGEELEQKMIDLINRAKVKLTIATPYFIPSEHLMNALISAKEKGVLIDIILPDNTDAWFTKPPSYPKTEQLLNKGIRIFLYKKGFFHGKVMVIDHTIANISTANWDPRSFYLNDEASCLIYDREMIAHIEREINEDKTNSRRLTKTVIDEIPKWERSLKKTPEWIYYYF</sequence>
<dbReference type="InterPro" id="IPR001736">
    <property type="entry name" value="PLipase_D/transphosphatidylase"/>
</dbReference>
<name>A0A806TZQ5_PRIMG</name>
<gene>
    <name evidence="12" type="primary">clsB_1</name>
    <name evidence="12" type="ORF">AS52_02455</name>
</gene>
<proteinExistence type="predicted"/>
<dbReference type="Proteomes" id="UP000036410">
    <property type="component" value="Chromosome"/>
</dbReference>
<evidence type="ECO:0000259" key="11">
    <source>
        <dbReference type="PROSITE" id="PS50035"/>
    </source>
</evidence>
<dbReference type="SMART" id="SM00155">
    <property type="entry name" value="PLDc"/>
    <property type="match status" value="2"/>
</dbReference>
<keyword evidence="1" id="KW-1003">Cell membrane</keyword>
<dbReference type="CDD" id="cd09112">
    <property type="entry name" value="PLDc_CLS_2"/>
    <property type="match status" value="1"/>
</dbReference>